<dbReference type="Pfam" id="PF19909">
    <property type="entry name" value="DUF6382"/>
    <property type="match status" value="1"/>
</dbReference>
<dbReference type="RefSeq" id="WP_128745372.1">
    <property type="nucleotide sequence ID" value="NZ_CP035281.1"/>
</dbReference>
<dbReference type="AlphaFoldDB" id="A0A410PUX7"/>
<dbReference type="KEGG" id="amij:EQM06_05475"/>
<proteinExistence type="predicted"/>
<accession>A0A410PUX7</accession>
<evidence type="ECO:0000313" key="2">
    <source>
        <dbReference type="EMBL" id="QAT42723.1"/>
    </source>
</evidence>
<dbReference type="Proteomes" id="UP000287601">
    <property type="component" value="Chromosome"/>
</dbReference>
<dbReference type="OrthoDB" id="2087048at2"/>
<evidence type="ECO:0000313" key="3">
    <source>
        <dbReference type="Proteomes" id="UP000287601"/>
    </source>
</evidence>
<name>A0A410PUX7_9FIRM</name>
<reference evidence="2 3" key="1">
    <citation type="submission" date="2019-01" db="EMBL/GenBank/DDBJ databases">
        <title>Draft genomes of a novel of Aminipila strains.</title>
        <authorList>
            <person name="Ma S."/>
        </authorList>
    </citation>
    <scope>NUCLEOTIDE SEQUENCE [LARGE SCALE GENOMIC DNA]</scope>
    <source>
        <strain evidence="3">JN-39</strain>
    </source>
</reference>
<organism evidence="2 3">
    <name type="scientific">Aminipila luticellarii</name>
    <dbReference type="NCBI Taxonomy" id="2507160"/>
    <lineage>
        <taxon>Bacteria</taxon>
        <taxon>Bacillati</taxon>
        <taxon>Bacillota</taxon>
        <taxon>Clostridia</taxon>
        <taxon>Peptostreptococcales</taxon>
        <taxon>Anaerovoracaceae</taxon>
        <taxon>Aminipila</taxon>
    </lineage>
</organism>
<protein>
    <recommendedName>
        <fullName evidence="1">DUF6382 domain-containing protein</fullName>
    </recommendedName>
</protein>
<keyword evidence="3" id="KW-1185">Reference proteome</keyword>
<dbReference type="EMBL" id="CP035281">
    <property type="protein sequence ID" value="QAT42723.1"/>
    <property type="molecule type" value="Genomic_DNA"/>
</dbReference>
<sequence>MVETVYEKTELRDFEMKILASGRCESFIPMSFIRIDGKIKAVYHAEGYQGLQINLLKNPYTILDVIEKMVLCIKDAQNHLIRHTSYSLKASSIYLNLEMSAVKIKFVASGEEHGSRSFAQKMSCFLRGLYFEDSRTCEYIRMVVEKLEDFNLSMEALINYLGELKREIYLCGWGDFPDCMKK</sequence>
<evidence type="ECO:0000259" key="1">
    <source>
        <dbReference type="Pfam" id="PF19909"/>
    </source>
</evidence>
<dbReference type="InterPro" id="IPR045962">
    <property type="entry name" value="DUF6382"/>
</dbReference>
<gene>
    <name evidence="2" type="ORF">EQM06_05475</name>
</gene>
<feature type="domain" description="DUF6382" evidence="1">
    <location>
        <begin position="9"/>
        <end position="148"/>
    </location>
</feature>